<accession>A0A422PP94</accession>
<dbReference type="Proteomes" id="UP000284403">
    <property type="component" value="Unassembled WGS sequence"/>
</dbReference>
<dbReference type="EMBL" id="MKKU01000201">
    <property type="protein sequence ID" value="RNF19566.1"/>
    <property type="molecule type" value="Genomic_DNA"/>
</dbReference>
<evidence type="ECO:0000313" key="2">
    <source>
        <dbReference type="Proteomes" id="UP000284403"/>
    </source>
</evidence>
<protein>
    <submittedName>
        <fullName evidence="1">Uncharacterized protein</fullName>
    </submittedName>
</protein>
<dbReference type="OrthoDB" id="271587at2759"/>
<organism evidence="1 2">
    <name type="scientific">Trypanosoma conorhini</name>
    <dbReference type="NCBI Taxonomy" id="83891"/>
    <lineage>
        <taxon>Eukaryota</taxon>
        <taxon>Discoba</taxon>
        <taxon>Euglenozoa</taxon>
        <taxon>Kinetoplastea</taxon>
        <taxon>Metakinetoplastina</taxon>
        <taxon>Trypanosomatida</taxon>
        <taxon>Trypanosomatidae</taxon>
        <taxon>Trypanosoma</taxon>
    </lineage>
</organism>
<dbReference type="AlphaFoldDB" id="A0A422PP94"/>
<gene>
    <name evidence="1" type="ORF">Tco025E_04074</name>
</gene>
<comment type="caution">
    <text evidence="1">The sequence shown here is derived from an EMBL/GenBank/DDBJ whole genome shotgun (WGS) entry which is preliminary data.</text>
</comment>
<keyword evidence="2" id="KW-1185">Reference proteome</keyword>
<reference evidence="1 2" key="1">
    <citation type="journal article" date="2018" name="BMC Genomics">
        <title>Genomic comparison of Trypanosoma conorhini and Trypanosoma rangeli to Trypanosoma cruzi strains of high and low virulence.</title>
        <authorList>
            <person name="Bradwell K.R."/>
            <person name="Koparde V.N."/>
            <person name="Matveyev A.V."/>
            <person name="Serrano M.G."/>
            <person name="Alves J.M."/>
            <person name="Parikh H."/>
            <person name="Huang B."/>
            <person name="Lee V."/>
            <person name="Espinosa-Alvarez O."/>
            <person name="Ortiz P.A."/>
            <person name="Costa-Martins A.G."/>
            <person name="Teixeira M.M."/>
            <person name="Buck G.A."/>
        </authorList>
    </citation>
    <scope>NUCLEOTIDE SEQUENCE [LARGE SCALE GENOMIC DNA]</scope>
    <source>
        <strain evidence="1 2">025E</strain>
    </source>
</reference>
<proteinExistence type="predicted"/>
<dbReference type="GeneID" id="40317685"/>
<evidence type="ECO:0000313" key="1">
    <source>
        <dbReference type="EMBL" id="RNF19566.1"/>
    </source>
</evidence>
<name>A0A422PP94_9TRYP</name>
<dbReference type="RefSeq" id="XP_029228888.1">
    <property type="nucleotide sequence ID" value="XM_029370987.1"/>
</dbReference>
<sequence>MFAADGIPTRLLPHLLEGIGTCTPGQQRRLMFVLGQLFAFLLITEKRARCVEAYTSEWKLCSDGGPGKLSFRGLPVYPAQATWTACGQRGNDHTLVSGVSRCVPPLRLVQAIALLKSGFPPHSFVWSKIWLEFFLRRRSG</sequence>